<protein>
    <submittedName>
        <fullName evidence="2">Uncharacterized protein</fullName>
    </submittedName>
</protein>
<evidence type="ECO:0000256" key="1">
    <source>
        <dbReference type="SAM" id="Coils"/>
    </source>
</evidence>
<reference evidence="2" key="1">
    <citation type="submission" date="2020-11" db="EMBL/GenBank/DDBJ databases">
        <title>Complete genome sequence of a novel pathogenic Methylobacterium strain isolated from rice in Vietnam.</title>
        <authorList>
            <person name="Lai K."/>
            <person name="Okazaki S."/>
            <person name="Higashi K."/>
            <person name="Mori H."/>
            <person name="Toyoda A."/>
            <person name="Kurokawa K."/>
        </authorList>
    </citation>
    <scope>NUCLEOTIDE SEQUENCE</scope>
    <source>
        <strain evidence="2">VL1</strain>
    </source>
</reference>
<dbReference type="RefSeq" id="WP_207178582.1">
    <property type="nucleotide sequence ID" value="NZ_AP024145.1"/>
</dbReference>
<evidence type="ECO:0000313" key="2">
    <source>
        <dbReference type="EMBL" id="BCM85625.1"/>
    </source>
</evidence>
<dbReference type="Proteomes" id="UP000663508">
    <property type="component" value="Chromosome"/>
</dbReference>
<name>A0A8H9C8R3_9HYPH</name>
<dbReference type="KEGG" id="mind:mvi_40860"/>
<dbReference type="EMBL" id="AP024145">
    <property type="protein sequence ID" value="BCM85625.1"/>
    <property type="molecule type" value="Genomic_DNA"/>
</dbReference>
<organism evidence="2 3">
    <name type="scientific">Methylobacterium indicum</name>
    <dbReference type="NCBI Taxonomy" id="1775910"/>
    <lineage>
        <taxon>Bacteria</taxon>
        <taxon>Pseudomonadati</taxon>
        <taxon>Pseudomonadota</taxon>
        <taxon>Alphaproteobacteria</taxon>
        <taxon>Hyphomicrobiales</taxon>
        <taxon>Methylobacteriaceae</taxon>
        <taxon>Methylobacterium</taxon>
    </lineage>
</organism>
<proteinExistence type="predicted"/>
<dbReference type="AlphaFoldDB" id="A0A8H9C8R3"/>
<feature type="coiled-coil region" evidence="1">
    <location>
        <begin position="12"/>
        <end position="82"/>
    </location>
</feature>
<evidence type="ECO:0000313" key="3">
    <source>
        <dbReference type="Proteomes" id="UP000663508"/>
    </source>
</evidence>
<sequence length="84" mass="9647">MAEPENLVLEHLRAIRGSIEQLERKVERLEAKVESRFDHVEARIDELDTRVTGLTHAVVAGFGALVHRLDDHERRIARIEAERA</sequence>
<accession>A0A8H9C8R3</accession>
<dbReference type="Gene3D" id="1.20.1270.70">
    <property type="entry name" value="Designed single chain three-helix bundle"/>
    <property type="match status" value="1"/>
</dbReference>
<keyword evidence="1" id="KW-0175">Coiled coil</keyword>
<gene>
    <name evidence="2" type="ORF">mvi_40860</name>
</gene>